<dbReference type="Proteomes" id="UP001314263">
    <property type="component" value="Unassembled WGS sequence"/>
</dbReference>
<evidence type="ECO:0000256" key="2">
    <source>
        <dbReference type="ARBA" id="ARBA00022840"/>
    </source>
</evidence>
<accession>A0AAV1ICB9</accession>
<dbReference type="SUPFAM" id="SSF52540">
    <property type="entry name" value="P-loop containing nucleoside triphosphate hydrolases"/>
    <property type="match status" value="1"/>
</dbReference>
<feature type="region of interest" description="Disordered" evidence="3">
    <location>
        <begin position="1901"/>
        <end position="1920"/>
    </location>
</feature>
<dbReference type="GO" id="GO:0005524">
    <property type="term" value="F:ATP binding"/>
    <property type="evidence" value="ECO:0007669"/>
    <property type="project" value="UniProtKB-KW"/>
</dbReference>
<dbReference type="PROSITE" id="PS50125">
    <property type="entry name" value="GUANYLATE_CYCLASE_2"/>
    <property type="match status" value="1"/>
</dbReference>
<dbReference type="PANTHER" id="PTHR16305:SF28">
    <property type="entry name" value="GUANYLATE CYCLASE DOMAIN-CONTAINING PROTEIN"/>
    <property type="match status" value="1"/>
</dbReference>
<dbReference type="SUPFAM" id="SSF55073">
    <property type="entry name" value="Nucleotide cyclase"/>
    <property type="match status" value="1"/>
</dbReference>
<feature type="domain" description="Guanylate cyclase" evidence="4">
    <location>
        <begin position="1030"/>
        <end position="1101"/>
    </location>
</feature>
<feature type="compositionally biased region" description="Low complexity" evidence="3">
    <location>
        <begin position="1576"/>
        <end position="1585"/>
    </location>
</feature>
<dbReference type="InterPro" id="IPR029787">
    <property type="entry name" value="Nucleotide_cyclase"/>
</dbReference>
<feature type="compositionally biased region" description="Pro residues" evidence="3">
    <location>
        <begin position="1707"/>
        <end position="1718"/>
    </location>
</feature>
<protein>
    <recommendedName>
        <fullName evidence="4">Guanylate cyclase domain-containing protein</fullName>
    </recommendedName>
</protein>
<sequence>MRHKITSSSWTLGGLLGGLPRRPSVEESSKASAHSAASLHAETRLHRGLSFARNNAREATVLEMLGIAADYPPDLPVRRATGGSAAGSGSGKPSSSSRSYMRQLSRQAKRRKTAGDAGDGCQHDPSLHEARHRSGALLRQRLWSEGSTGSFLLGRFRAPRKGDSRAKQGQQSDALKLSELARMPLTGGTDLTKHLPKLSIASSAVLAKQAKQQSAEVSPKAASLAVSPLKEHAATLMDVGKQASLSMRGKAPLQLGDAQPLDAFLKGQAIAAHRPPHIPALRMLPDAASQERTELPAFAARMPHLPAIAPIPETSPGQGEPSGAERLPCMLSSLPVHAGQQWAALQKELASLAKQLSDAGQVRSQAEQLGPGTVSLDTGMEQELRFRLRTMFRDTVNVRRAEQIAVARSLLQSQPEQQLVKPSPPPERGLQHAKDTDEDMLHQLLTADQEPEPVLASHGDPGNAPSRPASGGATASGRAKHANTDSAHTSAGGGQASPLSRHVNDGCATCITDSDSAAGVPAHPTCSLDLELAQGSVPGVLSQRQPLQPSVTKHAAHSYGSHRDPKPWANDSTEPEAGHLSDAACKAGGKQIQSRFPVEGVPEDTDAPSKEARAKSEQLAGEPLTRPSCELKLPSISSIRESFDLTRLPGQGVASRGFDIAHVDSSISSSAVEGAGPAWMPSANTNVPHWHTQDRNEPQNSGTLNPAPFTTVRPFDRDISLPFTDDVDSSSRNFRDSSSRGSVRWRSFRHYSFRRSSVEGTGQYKKRRWSLILMGARKEDRRFSLPARRVQRRPTGDVALRDRRWLSIFARAVLPGRQVAVGCGSICMFHVGGAADGDASSNRWEFFLGDRPHCTSVGLAEAEERQPMDQISSIEHFLEAGDAAVSNEVAQQVHSMWEMDPLPWSGYRLLALKDPSQSVSTVIPAAGLGSQPPCMSLEVVERAEAVLRAHLPDAVSKRIEAGLVEFVSEIRVCTILFIGFPSLKATNPLGDAGGGIASVQACIMAVQKCMAQHGGSFLQLRCDEKGFLSICAFGLPGRTHEDDPARGVHAALDLVEALRFMKGEAVIGVTTGQLLCACVGSATRSEYTVYGNAINLSARLMTKAAGGAGCVLCDSNTYQLAQKAAAFATLQPLELKGKRHPVSVYEAVPLALAGQLPAGQQLLAGVPVEGAHGSHGFARGPMSLHGPPVDLQTPLIGAAATMTKVNERVANLVHSSEGGCVLVEGEAGMGKSRLLEEIQRSDLDGRAASVTTVRAAASAAHRSQVMYPWRRVFKSLFAHDRSRGQVYTLRERDRKGQPITITQLGIRLHECGAEWQEQRRLLSALLEVLEDEMPVLPPAHAAAPERRADTSAGGLGGIPSKSSRVEGMPLQLGHPSHSMPKLSSATAKTIALPASTFGSPFAAYAGANVDEAVTLSQTKSVEANSLGRSVSEGTSSAQWMRARTSVDLRTSEQRDGAASVPIDVSEFVTIKSGKMSKRLNSRMLQYMSKVRSNTPGRLAATPSEVAKMPSLCQKPYATGTPAESRQDSGQGSQHNALTQQAAGRAKSSLWLRRLGSKAPELAVRRSQLSARPPEHSSLASLASSMRSEAREKRVALRNIPSGLTAQEADLHSLCQQSCRSRQTTRDSIASEPSFVNFMQSGSAHESSGSSLASSAASGSLAGRGPEQQRRSSSELRPGAAATTPPWLLDSQESQQQQQQFRSRWNMGPPPAAVNPFSPPLSRASSAGVSSPRADTGLTAAGRPLHAHGRLHSLPPSPAASVSGSRPDQAGSSRGSSFSSAPGGLLTLGHARHSSQPLISIRSGEVELFVRHQLVRPASPKIPPPVPELAPNCPPTSSSAATSSAGSMEAAPEEGTCGEGPPRPDQTAKQRIKGALGAVRRACSVDLPAPRGAVLRRLSLRQQSSSLGRADSTSTSSKVPNGLDMACDAAIAAVRGDSCENTDLPVQKQDRRQSMRSIFGSLRSHMLDSEAAPSAAMSSQGSAPPVLQDAEGFVPRRTLQDLRMQAFSRLANSKAWDTGNENVMTAPNLHPLASVPVRGAWHPERLQRLRQKSSSLAHSPASNAPSAVPWAAKPRIPPELKALRLQELLVTILREWTAAYGPLLLILDDFDRADALSWTFLARMAEEIDMAVLVVAAIRPNDGIFATPALGQAAKMAVHAKVTTLCQDIRTNPFTLRIIMQPFTPEQTHAFLDAALEGVQVSAEVARNLWEKTGGLPLYIEQMVVYMQQQQHDKDGTETQDELSAFIRSTVTIHSLITDRIDKLQPSQQLTLKIASVMGMSVSVDLLQTTYPIPATSEALEGDLVQLEKANFLRPTDVPGTWHMTQVLARDVAYELIPFSQRRSLHAQLARALEDDVSAGLVPPGIVAYHWTHSCAGAEATHWRRALHAVDWWEKAAHTAVDQGIDPAEATGLFQRADEIAGVLKAAFKSKSGTAHTPQGQSQSSWPSLWSARRAALSGHSALSGLSTSSGHAQGTTDFSGRVVHPVRRAHWQRCMASLHLAQGDLDTARRHGLQALHHLGAPLPSDAPAMRPILSRILSLLPGACLAAFPSRGFQRQRVSDEGSSTSGGSMFDDMAAWIADSLQWPGQENEGGEQPDQEIDWQQRLLLEAAAVLELLMTASLMLTPVDLDALRYICRTAKLLQGIKDWKRLPEDSPLFPVVEKCTSVLAELIARRVSRRWTGTA</sequence>
<evidence type="ECO:0000313" key="6">
    <source>
        <dbReference type="Proteomes" id="UP001314263"/>
    </source>
</evidence>
<feature type="region of interest" description="Disordered" evidence="3">
    <location>
        <begin position="1341"/>
        <end position="1364"/>
    </location>
</feature>
<dbReference type="InterPro" id="IPR027417">
    <property type="entry name" value="P-loop_NTPase"/>
</dbReference>
<feature type="compositionally biased region" description="Polar residues" evidence="3">
    <location>
        <begin position="1"/>
        <end position="11"/>
    </location>
</feature>
<feature type="region of interest" description="Disordered" evidence="3">
    <location>
        <begin position="1"/>
        <end position="39"/>
    </location>
</feature>
<feature type="region of interest" description="Disordered" evidence="3">
    <location>
        <begin position="452"/>
        <end position="499"/>
    </location>
</feature>
<feature type="compositionally biased region" description="Low complexity" evidence="3">
    <location>
        <begin position="1836"/>
        <end position="1849"/>
    </location>
</feature>
<dbReference type="Pfam" id="PF00211">
    <property type="entry name" value="Guanylate_cyc"/>
    <property type="match status" value="1"/>
</dbReference>
<organism evidence="5 6">
    <name type="scientific">Coccomyxa viridis</name>
    <dbReference type="NCBI Taxonomy" id="1274662"/>
    <lineage>
        <taxon>Eukaryota</taxon>
        <taxon>Viridiplantae</taxon>
        <taxon>Chlorophyta</taxon>
        <taxon>core chlorophytes</taxon>
        <taxon>Trebouxiophyceae</taxon>
        <taxon>Trebouxiophyceae incertae sedis</taxon>
        <taxon>Coccomyxaceae</taxon>
        <taxon>Coccomyxa</taxon>
    </lineage>
</organism>
<evidence type="ECO:0000256" key="3">
    <source>
        <dbReference type="SAM" id="MobiDB-lite"/>
    </source>
</evidence>
<feature type="region of interest" description="Disordered" evidence="3">
    <location>
        <begin position="1639"/>
        <end position="1780"/>
    </location>
</feature>
<feature type="compositionally biased region" description="Low complexity" evidence="3">
    <location>
        <begin position="1640"/>
        <end position="1664"/>
    </location>
</feature>
<feature type="region of interest" description="Disordered" evidence="3">
    <location>
        <begin position="1562"/>
        <end position="1585"/>
    </location>
</feature>
<keyword evidence="2" id="KW-0067">ATP-binding</keyword>
<comment type="caution">
    <text evidence="5">The sequence shown here is derived from an EMBL/GenBank/DDBJ whole genome shotgun (WGS) entry which is preliminary data.</text>
</comment>
<feature type="compositionally biased region" description="Basic and acidic residues" evidence="3">
    <location>
        <begin position="607"/>
        <end position="616"/>
    </location>
</feature>
<feature type="compositionally biased region" description="Low complexity" evidence="3">
    <location>
        <begin position="1690"/>
        <end position="1699"/>
    </location>
</feature>
<dbReference type="GO" id="GO:0035556">
    <property type="term" value="P:intracellular signal transduction"/>
    <property type="evidence" value="ECO:0007669"/>
    <property type="project" value="InterPro"/>
</dbReference>
<feature type="region of interest" description="Disordered" evidence="3">
    <location>
        <begin position="542"/>
        <end position="622"/>
    </location>
</feature>
<reference evidence="5 6" key="1">
    <citation type="submission" date="2023-10" db="EMBL/GenBank/DDBJ databases">
        <authorList>
            <person name="Maclean D."/>
            <person name="Macfadyen A."/>
        </authorList>
    </citation>
    <scope>NUCLEOTIDE SEQUENCE [LARGE SCALE GENOMIC DNA]</scope>
</reference>
<dbReference type="GO" id="GO:0005737">
    <property type="term" value="C:cytoplasm"/>
    <property type="evidence" value="ECO:0007669"/>
    <property type="project" value="TreeGrafter"/>
</dbReference>
<name>A0AAV1ICB9_9CHLO</name>
<feature type="compositionally biased region" description="Low complexity" evidence="3">
    <location>
        <begin position="91"/>
        <end position="106"/>
    </location>
</feature>
<feature type="region of interest" description="Disordered" evidence="3">
    <location>
        <begin position="1816"/>
        <end position="1867"/>
    </location>
</feature>
<feature type="compositionally biased region" description="Polar residues" evidence="3">
    <location>
        <begin position="542"/>
        <end position="551"/>
    </location>
</feature>
<dbReference type="GO" id="GO:0009190">
    <property type="term" value="P:cyclic nucleotide biosynthetic process"/>
    <property type="evidence" value="ECO:0007669"/>
    <property type="project" value="InterPro"/>
</dbReference>
<evidence type="ECO:0000259" key="4">
    <source>
        <dbReference type="PROSITE" id="PS50125"/>
    </source>
</evidence>
<dbReference type="CDD" id="cd07302">
    <property type="entry name" value="CHD"/>
    <property type="match status" value="1"/>
</dbReference>
<evidence type="ECO:0000313" key="5">
    <source>
        <dbReference type="EMBL" id="CAK0784150.1"/>
    </source>
</evidence>
<feature type="region of interest" description="Disordered" evidence="3">
    <location>
        <begin position="1494"/>
        <end position="1544"/>
    </location>
</feature>
<feature type="compositionally biased region" description="Low complexity" evidence="3">
    <location>
        <begin position="1770"/>
        <end position="1780"/>
    </location>
</feature>
<dbReference type="Gene3D" id="3.30.70.1230">
    <property type="entry name" value="Nucleotide cyclase"/>
    <property type="match status" value="1"/>
</dbReference>
<feature type="compositionally biased region" description="Polar residues" evidence="3">
    <location>
        <begin position="2051"/>
        <end position="2064"/>
    </location>
</feature>
<gene>
    <name evidence="5" type="ORF">CVIRNUC_007353</name>
</gene>
<proteinExistence type="predicted"/>
<evidence type="ECO:0000256" key="1">
    <source>
        <dbReference type="ARBA" id="ARBA00022741"/>
    </source>
</evidence>
<feature type="region of interest" description="Disordered" evidence="3">
    <location>
        <begin position="688"/>
        <end position="715"/>
    </location>
</feature>
<feature type="compositionally biased region" description="Low complexity" evidence="3">
    <location>
        <begin position="30"/>
        <end position="39"/>
    </location>
</feature>
<feature type="compositionally biased region" description="Pro residues" evidence="3">
    <location>
        <begin position="1819"/>
        <end position="1833"/>
    </location>
</feature>
<keyword evidence="6" id="KW-1185">Reference proteome</keyword>
<dbReference type="GO" id="GO:0004016">
    <property type="term" value="F:adenylate cyclase activity"/>
    <property type="evidence" value="ECO:0007669"/>
    <property type="project" value="TreeGrafter"/>
</dbReference>
<dbReference type="EMBL" id="CAUYUE010000010">
    <property type="protein sequence ID" value="CAK0784150.1"/>
    <property type="molecule type" value="Genomic_DNA"/>
</dbReference>
<keyword evidence="1" id="KW-0547">Nucleotide-binding</keyword>
<dbReference type="PANTHER" id="PTHR16305">
    <property type="entry name" value="TESTICULAR SOLUBLE ADENYLYL CYCLASE"/>
    <property type="match status" value="1"/>
</dbReference>
<feature type="region of interest" description="Disordered" evidence="3">
    <location>
        <begin position="78"/>
        <end position="132"/>
    </location>
</feature>
<feature type="compositionally biased region" description="Polar residues" evidence="3">
    <location>
        <begin position="1521"/>
        <end position="1541"/>
    </location>
</feature>
<dbReference type="InterPro" id="IPR001054">
    <property type="entry name" value="A/G_cyclase"/>
</dbReference>
<feature type="region of interest" description="Disordered" evidence="3">
    <location>
        <begin position="2050"/>
        <end position="2069"/>
    </location>
</feature>